<dbReference type="Proteomes" id="UP000633219">
    <property type="component" value="Unassembled WGS sequence"/>
</dbReference>
<accession>A0A936YN61</accession>
<feature type="transmembrane region" description="Helical" evidence="7">
    <location>
        <begin position="27"/>
        <end position="47"/>
    </location>
</feature>
<evidence type="ECO:0000256" key="6">
    <source>
        <dbReference type="SAM" id="Coils"/>
    </source>
</evidence>
<dbReference type="AlphaFoldDB" id="A0A936YN61"/>
<dbReference type="InterPro" id="IPR003856">
    <property type="entry name" value="LPS_length_determ_N"/>
</dbReference>
<evidence type="ECO:0000313" key="10">
    <source>
        <dbReference type="Proteomes" id="UP000633219"/>
    </source>
</evidence>
<dbReference type="GO" id="GO:0005886">
    <property type="term" value="C:plasma membrane"/>
    <property type="evidence" value="ECO:0007669"/>
    <property type="project" value="UniProtKB-SubCell"/>
</dbReference>
<reference evidence="9" key="1">
    <citation type="submission" date="2021-01" db="EMBL/GenBank/DDBJ databases">
        <title>Rhizobium sp. strain KVB221 16S ribosomal RNA gene Genome sequencing and assembly.</title>
        <authorList>
            <person name="Kang M."/>
        </authorList>
    </citation>
    <scope>NUCLEOTIDE SEQUENCE</scope>
    <source>
        <strain evidence="9">KVB221</strain>
    </source>
</reference>
<evidence type="ECO:0000259" key="8">
    <source>
        <dbReference type="Pfam" id="PF02706"/>
    </source>
</evidence>
<evidence type="ECO:0000256" key="4">
    <source>
        <dbReference type="ARBA" id="ARBA00022989"/>
    </source>
</evidence>
<evidence type="ECO:0000256" key="1">
    <source>
        <dbReference type="ARBA" id="ARBA00004651"/>
    </source>
</evidence>
<keyword evidence="2" id="KW-1003">Cell membrane</keyword>
<feature type="transmembrane region" description="Helical" evidence="7">
    <location>
        <begin position="434"/>
        <end position="456"/>
    </location>
</feature>
<feature type="coiled-coil region" evidence="6">
    <location>
        <begin position="209"/>
        <end position="266"/>
    </location>
</feature>
<keyword evidence="4 7" id="KW-1133">Transmembrane helix</keyword>
<comment type="caution">
    <text evidence="9">The sequence shown here is derived from an EMBL/GenBank/DDBJ whole genome shotgun (WGS) entry which is preliminary data.</text>
</comment>
<dbReference type="EMBL" id="JAEQNC010000002">
    <property type="protein sequence ID" value="MBL0371351.1"/>
    <property type="molecule type" value="Genomic_DNA"/>
</dbReference>
<dbReference type="PANTHER" id="PTHR32309">
    <property type="entry name" value="TYROSINE-PROTEIN KINASE"/>
    <property type="match status" value="1"/>
</dbReference>
<dbReference type="InterPro" id="IPR050445">
    <property type="entry name" value="Bact_polysacc_biosynth/exp"/>
</dbReference>
<feature type="domain" description="Polysaccharide chain length determinant N-terminal" evidence="8">
    <location>
        <begin position="12"/>
        <end position="105"/>
    </location>
</feature>
<dbReference type="PANTHER" id="PTHR32309:SF13">
    <property type="entry name" value="FERRIC ENTEROBACTIN TRANSPORT PROTEIN FEPE"/>
    <property type="match status" value="1"/>
</dbReference>
<evidence type="ECO:0000313" key="9">
    <source>
        <dbReference type="EMBL" id="MBL0371351.1"/>
    </source>
</evidence>
<keyword evidence="3 7" id="KW-0812">Transmembrane</keyword>
<keyword evidence="10" id="KW-1185">Reference proteome</keyword>
<dbReference type="InterPro" id="IPR027417">
    <property type="entry name" value="P-loop_NTPase"/>
</dbReference>
<protein>
    <submittedName>
        <fullName evidence="9">Exopolysaccharide transport family protein</fullName>
    </submittedName>
</protein>
<evidence type="ECO:0000256" key="7">
    <source>
        <dbReference type="SAM" id="Phobius"/>
    </source>
</evidence>
<dbReference type="RefSeq" id="WP_201653917.1">
    <property type="nucleotide sequence ID" value="NZ_JAEQNC010000002.1"/>
</dbReference>
<keyword evidence="6" id="KW-0175">Coiled coil</keyword>
<dbReference type="SUPFAM" id="SSF52540">
    <property type="entry name" value="P-loop containing nucleoside triphosphate hydrolases"/>
    <property type="match status" value="1"/>
</dbReference>
<proteinExistence type="predicted"/>
<evidence type="ECO:0000256" key="5">
    <source>
        <dbReference type="ARBA" id="ARBA00023136"/>
    </source>
</evidence>
<dbReference type="GO" id="GO:0004713">
    <property type="term" value="F:protein tyrosine kinase activity"/>
    <property type="evidence" value="ECO:0007669"/>
    <property type="project" value="TreeGrafter"/>
</dbReference>
<name>A0A936YN61_9HYPH</name>
<sequence>MPVASHREQDADIDLRGLFLAIWRRRMLVLTSTVALGGLAFLGASMVSPKYQAETKILIESRSPDLSRRLTEARQPAQGVDEAGIASQVELLRSADLIKQVAKDLKLHERAEFDPSAHPSILTRIFVMLGFAKNPLDVPPEERVIKEFDQKLQVYQAEKSRVVAVQFSSKDPELAAAIPNAMAKVYLSLQSGAKLDTTSETAKWLEPEIANLREKVQAAEAKVASYRASSDLFKTSQQNTFSEQQLNDISQEITRVRGERATAEARAKSVRAALSSGRSVDTLPEVVGSQMIQRLKETQSGIEGQIADLSTQLLEGHPRLKGLRSQLEGIRSQIRTETQKILASLENEAGVSRMREQQLMQQLSTLKADTASTQEKEVGLNALEREAVAQRQLLETYLARYREAVSQQDMNATPADARIVSRATMPSEPYFPKILPITIVSALAGVILSAVFVMLAELFSGRALRPVNYEQDEPEGGDHVEMERQEVRQSVVVSAQPDARPVGAHQKGIAPSAISPSLLSFAAPEMEAAETDLQDGDEEDVEGEFSPNSVARHLVGADVNVAIVVSLVGDGGSAATVVLARTAAEMGRKTILIDMTGSALPTRMMADSVSLPGITDLLTGEAAFAETIHGDRASDAHILPHGTANAKRAMRGADRLSMVIDALAEAYDLVIVECGPADVAGVGRLARKGQAEIILSASPAAAEKIEEVAGGFIDAGYEDVVLLFGRQDVSPTDSSRQAA</sequence>
<organism evidence="9 10">
    <name type="scientific">Rhizobium setariae</name>
    <dbReference type="NCBI Taxonomy" id="2801340"/>
    <lineage>
        <taxon>Bacteria</taxon>
        <taxon>Pseudomonadati</taxon>
        <taxon>Pseudomonadota</taxon>
        <taxon>Alphaproteobacteria</taxon>
        <taxon>Hyphomicrobiales</taxon>
        <taxon>Rhizobiaceae</taxon>
        <taxon>Rhizobium/Agrobacterium group</taxon>
        <taxon>Rhizobium</taxon>
    </lineage>
</organism>
<comment type="subcellular location">
    <subcellularLocation>
        <location evidence="1">Cell membrane</location>
        <topology evidence="1">Multi-pass membrane protein</topology>
    </subcellularLocation>
</comment>
<gene>
    <name evidence="9" type="ORF">JJB09_04865</name>
</gene>
<evidence type="ECO:0000256" key="3">
    <source>
        <dbReference type="ARBA" id="ARBA00022692"/>
    </source>
</evidence>
<keyword evidence="5 7" id="KW-0472">Membrane</keyword>
<dbReference type="Gene3D" id="3.40.50.300">
    <property type="entry name" value="P-loop containing nucleotide triphosphate hydrolases"/>
    <property type="match status" value="1"/>
</dbReference>
<dbReference type="Pfam" id="PF02706">
    <property type="entry name" value="Wzz"/>
    <property type="match status" value="1"/>
</dbReference>
<evidence type="ECO:0000256" key="2">
    <source>
        <dbReference type="ARBA" id="ARBA00022475"/>
    </source>
</evidence>